<dbReference type="AlphaFoldDB" id="A0A850LKC7"/>
<dbReference type="OMA" id="RIEMPGS"/>
<evidence type="ECO:0008006" key="3">
    <source>
        <dbReference type="Google" id="ProtNLM"/>
    </source>
</evidence>
<gene>
    <name evidence="1" type="ORF">HW564_14895</name>
</gene>
<name>A0A850LKC7_9RHOB</name>
<evidence type="ECO:0000313" key="2">
    <source>
        <dbReference type="Proteomes" id="UP000565723"/>
    </source>
</evidence>
<protein>
    <recommendedName>
        <fullName evidence="3">Type IV pilus biogenesis protein PilP</fullName>
    </recommendedName>
</protein>
<comment type="caution">
    <text evidence="1">The sequence shown here is derived from an EMBL/GenBank/DDBJ whole genome shotgun (WGS) entry which is preliminary data.</text>
</comment>
<organism evidence="1 2">
    <name type="scientific">Ruegeria pomeroyi</name>
    <dbReference type="NCBI Taxonomy" id="89184"/>
    <lineage>
        <taxon>Bacteria</taxon>
        <taxon>Pseudomonadati</taxon>
        <taxon>Pseudomonadota</taxon>
        <taxon>Alphaproteobacteria</taxon>
        <taxon>Rhodobacterales</taxon>
        <taxon>Roseobacteraceae</taxon>
        <taxon>Ruegeria</taxon>
    </lineage>
</organism>
<proteinExistence type="predicted"/>
<sequence length="82" mass="8465">MANGIVEEAATQAAKIRANGLTVLGVFGPKDDLRALVRLPGGKIEEVSPGDRTRAGEVMGIDAEGLMLRHGGQTRRIGIAGG</sequence>
<dbReference type="Proteomes" id="UP000565723">
    <property type="component" value="Unassembled WGS sequence"/>
</dbReference>
<accession>A0A850LKC7</accession>
<dbReference type="RefSeq" id="WP_011048380.1">
    <property type="nucleotide sequence ID" value="NZ_CP076685.1"/>
</dbReference>
<dbReference type="EMBL" id="JABXIY010000042">
    <property type="protein sequence ID" value="NVK98210.1"/>
    <property type="molecule type" value="Genomic_DNA"/>
</dbReference>
<reference evidence="1 2" key="1">
    <citation type="journal article" date="2020" name="Proc. Natl. Acad. Sci. U.S.A.">
        <title>Ecological drivers of bacterial community assembly in synthetic phycospheres.</title>
        <authorList>
            <person name="Fu H."/>
            <person name="Uchimiya M."/>
            <person name="Gore J."/>
            <person name="Moran M.A."/>
        </authorList>
    </citation>
    <scope>NUCLEOTIDE SEQUENCE [LARGE SCALE GENOMIC DNA]</scope>
    <source>
        <strain evidence="1">HF-Din03</strain>
    </source>
</reference>
<evidence type="ECO:0000313" key="1">
    <source>
        <dbReference type="EMBL" id="NVK98210.1"/>
    </source>
</evidence>